<dbReference type="Proteomes" id="UP000018895">
    <property type="component" value="Unassembled WGS sequence"/>
</dbReference>
<proteinExistence type="predicted"/>
<comment type="caution">
    <text evidence="2">The sequence shown here is derived from an EMBL/GenBank/DDBJ whole genome shotgun (WGS) entry which is preliminary data.</text>
</comment>
<dbReference type="STRING" id="1236971.JCM9152_38"/>
<evidence type="ECO:0000256" key="1">
    <source>
        <dbReference type="SAM" id="Phobius"/>
    </source>
</evidence>
<evidence type="ECO:0000313" key="3">
    <source>
        <dbReference type="Proteomes" id="UP000018895"/>
    </source>
</evidence>
<dbReference type="OrthoDB" id="2735472at2"/>
<dbReference type="InterPro" id="IPR021560">
    <property type="entry name" value="DUF3021"/>
</dbReference>
<feature type="transmembrane region" description="Helical" evidence="1">
    <location>
        <begin position="12"/>
        <end position="30"/>
    </location>
</feature>
<feature type="transmembrane region" description="Helical" evidence="1">
    <location>
        <begin position="36"/>
        <end position="60"/>
    </location>
</feature>
<organism evidence="2 3">
    <name type="scientific">Halalkalibacter hemicellulosilyticusJCM 9152</name>
    <dbReference type="NCBI Taxonomy" id="1236971"/>
    <lineage>
        <taxon>Bacteria</taxon>
        <taxon>Bacillati</taxon>
        <taxon>Bacillota</taxon>
        <taxon>Bacilli</taxon>
        <taxon>Bacillales</taxon>
        <taxon>Bacillaceae</taxon>
        <taxon>Halalkalibacter</taxon>
    </lineage>
</organism>
<dbReference type="RefSeq" id="WP_035339639.1">
    <property type="nucleotide sequence ID" value="NZ_BAUU01000001.1"/>
</dbReference>
<protein>
    <recommendedName>
        <fullName evidence="4">DUF3021 domain-containing protein</fullName>
    </recommendedName>
</protein>
<accession>W4Q9N3</accession>
<keyword evidence="1" id="KW-1133">Transmembrane helix</keyword>
<dbReference type="Pfam" id="PF11457">
    <property type="entry name" value="DUF3021"/>
    <property type="match status" value="1"/>
</dbReference>
<gene>
    <name evidence="2" type="ORF">JCM9152_38</name>
</gene>
<name>W4Q9N3_9BACI</name>
<keyword evidence="1" id="KW-0472">Membrane</keyword>
<reference evidence="2" key="1">
    <citation type="journal article" date="2014" name="Genome Announc.">
        <title>Draft Genome Sequences of Three Alkaliphilic Bacillus Strains, Bacillus wakoensis JCM 9140T, Bacillus akibai JCM 9157T, and Bacillus hemicellulosilyticus JCM 9152T.</title>
        <authorList>
            <person name="Yuki M."/>
            <person name="Oshima K."/>
            <person name="Suda W."/>
            <person name="Oshida Y."/>
            <person name="Kitamura K."/>
            <person name="Iida T."/>
            <person name="Hattori M."/>
            <person name="Ohkuma M."/>
        </authorList>
    </citation>
    <scope>NUCLEOTIDE SEQUENCE [LARGE SCALE GENOMIC DNA]</scope>
    <source>
        <strain evidence="2">JCM 9152</strain>
    </source>
</reference>
<feature type="transmembrane region" description="Helical" evidence="1">
    <location>
        <begin position="72"/>
        <end position="92"/>
    </location>
</feature>
<dbReference type="EMBL" id="BAUU01000001">
    <property type="protein sequence ID" value="GAE28710.1"/>
    <property type="molecule type" value="Genomic_DNA"/>
</dbReference>
<evidence type="ECO:0008006" key="4">
    <source>
        <dbReference type="Google" id="ProtNLM"/>
    </source>
</evidence>
<sequence>MIVEAIKRMMTGIAFGGLITFIVLTIIYFNEIETTIFYVWASMLCSFIIGIYFGLSSFIFETNDWSLLKQTIIHLIMSISFYLIIALIVGWVPLTILAILWTCLVFIIFYAIMWTGYYLYYKRIEKSMNESLSRKD</sequence>
<keyword evidence="3" id="KW-1185">Reference proteome</keyword>
<keyword evidence="1" id="KW-0812">Transmembrane</keyword>
<evidence type="ECO:0000313" key="2">
    <source>
        <dbReference type="EMBL" id="GAE28710.1"/>
    </source>
</evidence>
<dbReference type="AlphaFoldDB" id="W4Q9N3"/>
<feature type="transmembrane region" description="Helical" evidence="1">
    <location>
        <begin position="98"/>
        <end position="120"/>
    </location>
</feature>